<evidence type="ECO:0000313" key="3">
    <source>
        <dbReference type="Proteomes" id="UP001526225"/>
    </source>
</evidence>
<evidence type="ECO:0000313" key="2">
    <source>
        <dbReference type="EMBL" id="MCW0953022.1"/>
    </source>
</evidence>
<comment type="caution">
    <text evidence="2">The sequence shown here is derived from an EMBL/GenBank/DDBJ whole genome shotgun (WGS) entry which is preliminary data.</text>
</comment>
<accession>A0ABT3E3Q8</accession>
<dbReference type="Proteomes" id="UP001526225">
    <property type="component" value="Unassembled WGS sequence"/>
</dbReference>
<sequence length="80" mass="8993">MNLIKSFILVTVQFALVWFVLTGFVETASNIAIRVVEEGIPHGFVESVPVAFGLMNMIACVYLSYVVITLPSWLRKMWGK</sequence>
<protein>
    <recommendedName>
        <fullName evidence="4">Integral membrane protein</fullName>
    </recommendedName>
</protein>
<feature type="transmembrane region" description="Helical" evidence="1">
    <location>
        <begin position="51"/>
        <end position="74"/>
    </location>
</feature>
<evidence type="ECO:0008006" key="4">
    <source>
        <dbReference type="Google" id="ProtNLM"/>
    </source>
</evidence>
<reference evidence="2 3" key="1">
    <citation type="submission" date="2022-10" db="EMBL/GenBank/DDBJ databases">
        <title>Weissella fermenti sp. nov., isolated from fermented cabbage.</title>
        <authorList>
            <person name="Lee J.K."/>
            <person name="Baek J.H."/>
            <person name="Choi D.G."/>
            <person name="Kim J.M."/>
            <person name="Jeon C.O."/>
        </authorList>
    </citation>
    <scope>NUCLEOTIDE SEQUENCE [LARGE SCALE GENOMIC DNA]</scope>
    <source>
        <strain evidence="2 3">KACC 18534</strain>
    </source>
</reference>
<dbReference type="EMBL" id="JAOZFE010000002">
    <property type="protein sequence ID" value="MCW0953022.1"/>
    <property type="molecule type" value="Genomic_DNA"/>
</dbReference>
<proteinExistence type="predicted"/>
<evidence type="ECO:0000256" key="1">
    <source>
        <dbReference type="SAM" id="Phobius"/>
    </source>
</evidence>
<organism evidence="2 3">
    <name type="scientific">Weissella ceti</name>
    <dbReference type="NCBI Taxonomy" id="759620"/>
    <lineage>
        <taxon>Bacteria</taxon>
        <taxon>Bacillati</taxon>
        <taxon>Bacillota</taxon>
        <taxon>Bacilli</taxon>
        <taxon>Lactobacillales</taxon>
        <taxon>Lactobacillaceae</taxon>
        <taxon>Weissella</taxon>
    </lineage>
</organism>
<keyword evidence="1" id="KW-1133">Transmembrane helix</keyword>
<keyword evidence="1" id="KW-0472">Membrane</keyword>
<name>A0ABT3E3Q8_9LACO</name>
<keyword evidence="1" id="KW-0812">Transmembrane</keyword>
<gene>
    <name evidence="2" type="ORF">OIT44_02910</name>
</gene>
<keyword evidence="3" id="KW-1185">Reference proteome</keyword>
<dbReference type="RefSeq" id="WP_213408400.1">
    <property type="nucleotide sequence ID" value="NZ_CP074441.1"/>
</dbReference>